<keyword evidence="3" id="KW-0997">Cell inner membrane</keyword>
<evidence type="ECO:0000256" key="8">
    <source>
        <dbReference type="ARBA" id="ARBA00023303"/>
    </source>
</evidence>
<dbReference type="GO" id="GO:0140114">
    <property type="term" value="P:cellular detoxification of fluoride"/>
    <property type="evidence" value="ECO:0007669"/>
    <property type="project" value="UniProtKB-UniRule"/>
</dbReference>
<accession>A0AB34L4A5</accession>
<gene>
    <name evidence="11" type="primary">fluC</name>
    <name evidence="11" type="synonym">crcB</name>
    <name evidence="12" type="ORF">M091_2730</name>
</gene>
<protein>
    <recommendedName>
        <fullName evidence="11">Fluoride-specific ion channel FluC</fullName>
    </recommendedName>
</protein>
<evidence type="ECO:0000256" key="4">
    <source>
        <dbReference type="ARBA" id="ARBA00022692"/>
    </source>
</evidence>
<comment type="subcellular location">
    <subcellularLocation>
        <location evidence="1 11">Cell membrane</location>
        <topology evidence="1 11">Multi-pass membrane protein</topology>
    </subcellularLocation>
</comment>
<feature type="binding site" evidence="11">
    <location>
        <position position="46"/>
    </location>
    <ligand>
        <name>Na(+)</name>
        <dbReference type="ChEBI" id="CHEBI:29101"/>
        <note>structural</note>
    </ligand>
</feature>
<evidence type="ECO:0000256" key="3">
    <source>
        <dbReference type="ARBA" id="ARBA00022519"/>
    </source>
</evidence>
<keyword evidence="11" id="KW-0813">Transport</keyword>
<dbReference type="EMBL" id="JNHK01000096">
    <property type="protein sequence ID" value="KDS35126.1"/>
    <property type="molecule type" value="Genomic_DNA"/>
</dbReference>
<reference evidence="12 13" key="1">
    <citation type="submission" date="2014-04" db="EMBL/GenBank/DDBJ databases">
        <authorList>
            <person name="Sears C."/>
            <person name="Carroll K."/>
            <person name="Sack B.R."/>
            <person name="Qadri F."/>
            <person name="Myers L.L."/>
            <person name="Chung G.-T."/>
            <person name="Escheverria P."/>
            <person name="Fraser C.M."/>
            <person name="Sadzewicz L."/>
            <person name="Shefchek K.A."/>
            <person name="Tallon L."/>
            <person name="Das S.P."/>
            <person name="Daugherty S."/>
            <person name="Mongodin E.F."/>
        </authorList>
    </citation>
    <scope>NUCLEOTIDE SEQUENCE [LARGE SCALE GENOMIC DNA]</scope>
    <source>
        <strain evidence="12 13">3776 D15 i</strain>
    </source>
</reference>
<feature type="transmembrane region" description="Helical" evidence="11">
    <location>
        <begin position="74"/>
        <end position="96"/>
    </location>
</feature>
<evidence type="ECO:0000256" key="7">
    <source>
        <dbReference type="ARBA" id="ARBA00023136"/>
    </source>
</evidence>
<dbReference type="Proteomes" id="UP000027850">
    <property type="component" value="Unassembled WGS sequence"/>
</dbReference>
<evidence type="ECO:0000256" key="11">
    <source>
        <dbReference type="HAMAP-Rule" id="MF_00454"/>
    </source>
</evidence>
<keyword evidence="11" id="KW-0479">Metal-binding</keyword>
<comment type="activity regulation">
    <text evidence="11">Na(+) is not transported, but it plays an essential structural role and its presence is essential for fluoride channel function.</text>
</comment>
<dbReference type="GO" id="GO:0046872">
    <property type="term" value="F:metal ion binding"/>
    <property type="evidence" value="ECO:0007669"/>
    <property type="project" value="UniProtKB-KW"/>
</dbReference>
<dbReference type="InterPro" id="IPR003691">
    <property type="entry name" value="FluC"/>
</dbReference>
<feature type="binding site" evidence="11">
    <location>
        <position position="49"/>
    </location>
    <ligand>
        <name>Na(+)</name>
        <dbReference type="ChEBI" id="CHEBI:29101"/>
        <note>structural</note>
    </ligand>
</feature>
<keyword evidence="2 11" id="KW-1003">Cell membrane</keyword>
<organism evidence="12 13">
    <name type="scientific">Parabacteroides distasonis str. 3776 D15 i</name>
    <dbReference type="NCBI Taxonomy" id="1339342"/>
    <lineage>
        <taxon>Bacteria</taxon>
        <taxon>Pseudomonadati</taxon>
        <taxon>Bacteroidota</taxon>
        <taxon>Bacteroidia</taxon>
        <taxon>Bacteroidales</taxon>
        <taxon>Tannerellaceae</taxon>
        <taxon>Parabacteroides</taxon>
    </lineage>
</organism>
<evidence type="ECO:0000313" key="12">
    <source>
        <dbReference type="EMBL" id="KDS35126.1"/>
    </source>
</evidence>
<evidence type="ECO:0000256" key="2">
    <source>
        <dbReference type="ARBA" id="ARBA00022475"/>
    </source>
</evidence>
<dbReference type="AlphaFoldDB" id="A0AB34L4A5"/>
<keyword evidence="4 11" id="KW-0812">Transmembrane</keyword>
<name>A0AB34L4A5_PARDI</name>
<feature type="transmembrane region" description="Helical" evidence="11">
    <location>
        <begin position="39"/>
        <end position="62"/>
    </location>
</feature>
<comment type="similarity">
    <text evidence="9 11">Belongs to the fluoride channel Fluc/FEX (TC 1.A.43) family.</text>
</comment>
<proteinExistence type="inferred from homology"/>
<keyword evidence="6 11" id="KW-0406">Ion transport</keyword>
<dbReference type="GO" id="GO:0062054">
    <property type="term" value="F:fluoride channel activity"/>
    <property type="evidence" value="ECO:0007669"/>
    <property type="project" value="UniProtKB-UniRule"/>
</dbReference>
<sequence>MLYSFPFGILSVNVIGSFLIGFCWSIAEAYNFSINTRAFLFTGLFGGFTTFSSFALDTMVLMRTGEYKMALLNVLASNILGLIAVFLGIILGKNIIAMIK</sequence>
<keyword evidence="7 11" id="KW-0472">Membrane</keyword>
<comment type="caution">
    <text evidence="12">The sequence shown here is derived from an EMBL/GenBank/DDBJ whole genome shotgun (WGS) entry which is preliminary data.</text>
</comment>
<evidence type="ECO:0000256" key="1">
    <source>
        <dbReference type="ARBA" id="ARBA00004651"/>
    </source>
</evidence>
<keyword evidence="11" id="KW-0915">Sodium</keyword>
<dbReference type="NCBIfam" id="TIGR00494">
    <property type="entry name" value="crcB"/>
    <property type="match status" value="1"/>
</dbReference>
<dbReference type="HAMAP" id="MF_00454">
    <property type="entry name" value="FluC"/>
    <property type="match status" value="1"/>
</dbReference>
<evidence type="ECO:0000256" key="5">
    <source>
        <dbReference type="ARBA" id="ARBA00022989"/>
    </source>
</evidence>
<evidence type="ECO:0000256" key="6">
    <source>
        <dbReference type="ARBA" id="ARBA00023065"/>
    </source>
</evidence>
<dbReference type="GO" id="GO:0005886">
    <property type="term" value="C:plasma membrane"/>
    <property type="evidence" value="ECO:0007669"/>
    <property type="project" value="UniProtKB-SubCell"/>
</dbReference>
<evidence type="ECO:0000313" key="13">
    <source>
        <dbReference type="Proteomes" id="UP000027850"/>
    </source>
</evidence>
<comment type="function">
    <text evidence="11">Fluoride-specific ion channel. Important for reducing fluoride concentration in the cell, thus reducing its toxicity.</text>
</comment>
<evidence type="ECO:0000256" key="9">
    <source>
        <dbReference type="ARBA" id="ARBA00035120"/>
    </source>
</evidence>
<dbReference type="Pfam" id="PF02537">
    <property type="entry name" value="CRCB"/>
    <property type="match status" value="1"/>
</dbReference>
<evidence type="ECO:0000256" key="10">
    <source>
        <dbReference type="ARBA" id="ARBA00035585"/>
    </source>
</evidence>
<comment type="catalytic activity">
    <reaction evidence="10">
        <text>fluoride(in) = fluoride(out)</text>
        <dbReference type="Rhea" id="RHEA:76159"/>
        <dbReference type="ChEBI" id="CHEBI:17051"/>
    </reaction>
    <physiologicalReaction direction="left-to-right" evidence="10">
        <dbReference type="Rhea" id="RHEA:76160"/>
    </physiologicalReaction>
</comment>
<keyword evidence="5 11" id="KW-1133">Transmembrane helix</keyword>
<feature type="transmembrane region" description="Helical" evidence="11">
    <location>
        <begin position="6"/>
        <end position="27"/>
    </location>
</feature>
<keyword evidence="8 11" id="KW-0407">Ion channel</keyword>